<evidence type="ECO:0000313" key="3">
    <source>
        <dbReference type="EMBL" id="SEG18130.1"/>
    </source>
</evidence>
<dbReference type="AlphaFoldDB" id="A0A1H5Y3E2"/>
<dbReference type="Proteomes" id="UP000236731">
    <property type="component" value="Unassembled WGS sequence"/>
</dbReference>
<dbReference type="Gene3D" id="3.40.50.1820">
    <property type="entry name" value="alpha/beta hydrolase"/>
    <property type="match status" value="1"/>
</dbReference>
<gene>
    <name evidence="3" type="ORF">SAMN05421877_105210</name>
</gene>
<dbReference type="OrthoDB" id="9777975at2"/>
<dbReference type="EMBL" id="FNUT01000005">
    <property type="protein sequence ID" value="SEG18130.1"/>
    <property type="molecule type" value="Genomic_DNA"/>
</dbReference>
<reference evidence="4" key="1">
    <citation type="submission" date="2016-10" db="EMBL/GenBank/DDBJ databases">
        <authorList>
            <person name="Varghese N."/>
            <person name="Submissions S."/>
        </authorList>
    </citation>
    <scope>NUCLEOTIDE SEQUENCE [LARGE SCALE GENOMIC DNA]</scope>
    <source>
        <strain evidence="4">DSM 22361</strain>
    </source>
</reference>
<dbReference type="GO" id="GO:0016787">
    <property type="term" value="F:hydrolase activity"/>
    <property type="evidence" value="ECO:0007669"/>
    <property type="project" value="UniProtKB-KW"/>
</dbReference>
<keyword evidence="4" id="KW-1185">Reference proteome</keyword>
<dbReference type="Pfam" id="PF20434">
    <property type="entry name" value="BD-FAE"/>
    <property type="match status" value="1"/>
</dbReference>
<dbReference type="PROSITE" id="PS51257">
    <property type="entry name" value="PROKAR_LIPOPROTEIN"/>
    <property type="match status" value="1"/>
</dbReference>
<dbReference type="InterPro" id="IPR049492">
    <property type="entry name" value="BD-FAE-like_dom"/>
</dbReference>
<name>A0A1H5Y3E2_9SPHI</name>
<proteinExistence type="predicted"/>
<dbReference type="RefSeq" id="WP_103906115.1">
    <property type="nucleotide sequence ID" value="NZ_CP049246.1"/>
</dbReference>
<feature type="domain" description="BD-FAE-like" evidence="2">
    <location>
        <begin position="53"/>
        <end position="255"/>
    </location>
</feature>
<organism evidence="3 4">
    <name type="scientific">Sphingobacterium lactis</name>
    <dbReference type="NCBI Taxonomy" id="797291"/>
    <lineage>
        <taxon>Bacteria</taxon>
        <taxon>Pseudomonadati</taxon>
        <taxon>Bacteroidota</taxon>
        <taxon>Sphingobacteriia</taxon>
        <taxon>Sphingobacteriales</taxon>
        <taxon>Sphingobacteriaceae</taxon>
        <taxon>Sphingobacterium</taxon>
    </lineage>
</organism>
<dbReference type="SUPFAM" id="SSF53474">
    <property type="entry name" value="alpha/beta-Hydrolases"/>
    <property type="match status" value="1"/>
</dbReference>
<sequence length="297" mass="33789">MKKRTAYKFYLLSVLMTLTFSSCEKEKEIAIGTRQENQRLYDVQYGTGLRREMDVFLHEDRSSDKPFIIFLHGGSWEYGNKLLLSGMQENVLKKGYSSASINYSFVNLTTDYKKLMDDVHASINQIQKNASNWNIRPNQYILVGHSAGAHLSLLYAYNYQRKGEVKGVVSLAGPTDFSDEKLVLEMVKKNHPLIKQIELMAGIGISRLFPLPVPEQFINASPLHNIENPIPTLLIHGTEDKTVDISQSVALSKVLTEKKIANEFIKLESASHMLGLFETEDKYNLTNLLINWVEKNN</sequence>
<accession>A0A1H5Y3E2</accession>
<evidence type="ECO:0000259" key="2">
    <source>
        <dbReference type="Pfam" id="PF20434"/>
    </source>
</evidence>
<protein>
    <submittedName>
        <fullName evidence="3">Acetyl esterase/lipase</fullName>
    </submittedName>
</protein>
<dbReference type="InterPro" id="IPR050300">
    <property type="entry name" value="GDXG_lipolytic_enzyme"/>
</dbReference>
<evidence type="ECO:0000313" key="4">
    <source>
        <dbReference type="Proteomes" id="UP000236731"/>
    </source>
</evidence>
<dbReference type="PANTHER" id="PTHR48081">
    <property type="entry name" value="AB HYDROLASE SUPERFAMILY PROTEIN C4A8.06C"/>
    <property type="match status" value="1"/>
</dbReference>
<dbReference type="InterPro" id="IPR029058">
    <property type="entry name" value="AB_hydrolase_fold"/>
</dbReference>
<evidence type="ECO:0000256" key="1">
    <source>
        <dbReference type="ARBA" id="ARBA00022801"/>
    </source>
</evidence>
<keyword evidence="1" id="KW-0378">Hydrolase</keyword>